<proteinExistence type="predicted"/>
<keyword evidence="3" id="KW-1185">Reference proteome</keyword>
<dbReference type="RefSeq" id="WP_209649135.1">
    <property type="nucleotide sequence ID" value="NZ_JAGINW010000001.1"/>
</dbReference>
<evidence type="ECO:0000313" key="2">
    <source>
        <dbReference type="EMBL" id="MBP2327651.1"/>
    </source>
</evidence>
<protein>
    <submittedName>
        <fullName evidence="2">Uncharacterized protein</fullName>
    </submittedName>
</protein>
<sequence length="49" mass="4769">MGMDGVTRPDGLLRGTEPGVDLGSGVGVETGAGGSGGWADGSLWPHSSQ</sequence>
<reference evidence="2 3" key="1">
    <citation type="submission" date="2021-03" db="EMBL/GenBank/DDBJ databases">
        <title>Sequencing the genomes of 1000 actinobacteria strains.</title>
        <authorList>
            <person name="Klenk H.-P."/>
        </authorList>
    </citation>
    <scope>NUCLEOTIDE SEQUENCE [LARGE SCALE GENOMIC DNA]</scope>
    <source>
        <strain evidence="2 3">DSM 46670</strain>
    </source>
</reference>
<organism evidence="2 3">
    <name type="scientific">Kibdelosporangium banguiense</name>
    <dbReference type="NCBI Taxonomy" id="1365924"/>
    <lineage>
        <taxon>Bacteria</taxon>
        <taxon>Bacillati</taxon>
        <taxon>Actinomycetota</taxon>
        <taxon>Actinomycetes</taxon>
        <taxon>Pseudonocardiales</taxon>
        <taxon>Pseudonocardiaceae</taxon>
        <taxon>Kibdelosporangium</taxon>
    </lineage>
</organism>
<accession>A0ABS4TTB2</accession>
<evidence type="ECO:0000256" key="1">
    <source>
        <dbReference type="SAM" id="MobiDB-lite"/>
    </source>
</evidence>
<evidence type="ECO:0000313" key="3">
    <source>
        <dbReference type="Proteomes" id="UP001519332"/>
    </source>
</evidence>
<dbReference type="EMBL" id="JAGINW010000001">
    <property type="protein sequence ID" value="MBP2327651.1"/>
    <property type="molecule type" value="Genomic_DNA"/>
</dbReference>
<name>A0ABS4TTB2_9PSEU</name>
<feature type="region of interest" description="Disordered" evidence="1">
    <location>
        <begin position="1"/>
        <end position="49"/>
    </location>
</feature>
<gene>
    <name evidence="2" type="ORF">JOF56_008036</name>
</gene>
<dbReference type="Proteomes" id="UP001519332">
    <property type="component" value="Unassembled WGS sequence"/>
</dbReference>
<feature type="compositionally biased region" description="Gly residues" evidence="1">
    <location>
        <begin position="22"/>
        <end position="39"/>
    </location>
</feature>
<comment type="caution">
    <text evidence="2">The sequence shown here is derived from an EMBL/GenBank/DDBJ whole genome shotgun (WGS) entry which is preliminary data.</text>
</comment>